<dbReference type="CDD" id="cd00063">
    <property type="entry name" value="FN3"/>
    <property type="match status" value="1"/>
</dbReference>
<dbReference type="PANTHER" id="PTHR46286">
    <property type="entry name" value="VIN3-LIKE PROTEIN 2-RELATED"/>
    <property type="match status" value="1"/>
</dbReference>
<dbReference type="OrthoDB" id="600557at2759"/>
<feature type="compositionally biased region" description="Polar residues" evidence="1">
    <location>
        <begin position="308"/>
        <end position="327"/>
    </location>
</feature>
<dbReference type="InterPro" id="IPR003961">
    <property type="entry name" value="FN3_dom"/>
</dbReference>
<dbReference type="Pfam" id="PF23376">
    <property type="entry name" value="Fn3_VIN3"/>
    <property type="match status" value="1"/>
</dbReference>
<dbReference type="InterPro" id="IPR013783">
    <property type="entry name" value="Ig-like_fold"/>
</dbReference>
<sequence length="508" mass="55917">MAAKDTRRVDVLCYRVCLSQKLLGGTEKFQTLYEIVDKVAKKLEAEVGPLAGLPVRMARGIVNRLSSGPEVQKLCASAVETLDTMLSCTVLHPPPNLRIEDSSLISSNLIKFENVCPTSLTLVLCSKDASSEKLVGYKLWHRKADASDYPTEPTSTLFTPNTRFSVLDLVPSTEYLFKVVSFHDKRELGMCEVRFTTSIAGNNVSKSLVLERNLSPTTNCSSLSNPSSEGDESNNITTYRDQNDCSPGNYFSNCKNTDKTDSAKLSNETIKGISDTKNTSNGTGQEGSPGDSVSGLDEEHVMRELGSLPNSESPRNSTNSTDGNQVSDVLKPENKLSLEGQLVEEMSTENGSNTPRKDMEVVPLLHRSDALLPITPCKLDIGKDGPGRNGRPKPEPLAGSSSRKRNGAKWGDGCAVDGSLEREYEHCVKVIRWLECEGHIEKNFRVKFLTWYSLQANPEERRVVKVFVDTLMDDPACLAGQLVDTFSEAISRKRPLLVPTGFCMKLWH</sequence>
<dbReference type="Gene3D" id="2.60.40.10">
    <property type="entry name" value="Immunoglobulins"/>
    <property type="match status" value="1"/>
</dbReference>
<evidence type="ECO:0000313" key="4">
    <source>
        <dbReference type="Proteomes" id="UP000655225"/>
    </source>
</evidence>
<organism evidence="3 4">
    <name type="scientific">Tetracentron sinense</name>
    <name type="common">Spur-leaf</name>
    <dbReference type="NCBI Taxonomy" id="13715"/>
    <lineage>
        <taxon>Eukaryota</taxon>
        <taxon>Viridiplantae</taxon>
        <taxon>Streptophyta</taxon>
        <taxon>Embryophyta</taxon>
        <taxon>Tracheophyta</taxon>
        <taxon>Spermatophyta</taxon>
        <taxon>Magnoliopsida</taxon>
        <taxon>Trochodendrales</taxon>
        <taxon>Trochodendraceae</taxon>
        <taxon>Tetracentron</taxon>
    </lineage>
</organism>
<evidence type="ECO:0000259" key="2">
    <source>
        <dbReference type="PROSITE" id="PS50853"/>
    </source>
</evidence>
<dbReference type="GO" id="GO:0040029">
    <property type="term" value="P:epigenetic regulation of gene expression"/>
    <property type="evidence" value="ECO:0007669"/>
    <property type="project" value="InterPro"/>
</dbReference>
<dbReference type="EMBL" id="JABCRI010000004">
    <property type="protein sequence ID" value="KAF8407333.1"/>
    <property type="molecule type" value="Genomic_DNA"/>
</dbReference>
<dbReference type="InterPro" id="IPR058585">
    <property type="entry name" value="Fn3_VIN3"/>
</dbReference>
<dbReference type="InterPro" id="IPR056990">
    <property type="entry name" value="VIN3-like_C"/>
</dbReference>
<feature type="region of interest" description="Disordered" evidence="1">
    <location>
        <begin position="216"/>
        <end position="242"/>
    </location>
</feature>
<dbReference type="InterPro" id="IPR036116">
    <property type="entry name" value="FN3_sf"/>
</dbReference>
<evidence type="ECO:0000256" key="1">
    <source>
        <dbReference type="SAM" id="MobiDB-lite"/>
    </source>
</evidence>
<feature type="compositionally biased region" description="Polar residues" evidence="1">
    <location>
        <begin position="263"/>
        <end position="283"/>
    </location>
</feature>
<gene>
    <name evidence="3" type="ORF">HHK36_006460</name>
</gene>
<accession>A0A834ZLK8</accession>
<dbReference type="AlphaFoldDB" id="A0A834ZLK8"/>
<dbReference type="PROSITE" id="PS50853">
    <property type="entry name" value="FN3"/>
    <property type="match status" value="1"/>
</dbReference>
<dbReference type="SUPFAM" id="SSF49265">
    <property type="entry name" value="Fibronectin type III"/>
    <property type="match status" value="1"/>
</dbReference>
<dbReference type="InterPro" id="IPR044514">
    <property type="entry name" value="VIN3-like"/>
</dbReference>
<name>A0A834ZLK8_TETSI</name>
<keyword evidence="4" id="KW-1185">Reference proteome</keyword>
<dbReference type="GO" id="GO:0010048">
    <property type="term" value="P:vernalization response"/>
    <property type="evidence" value="ECO:0007669"/>
    <property type="project" value="InterPro"/>
</dbReference>
<feature type="domain" description="Fibronectin type-III" evidence="2">
    <location>
        <begin position="105"/>
        <end position="201"/>
    </location>
</feature>
<dbReference type="OMA" id="FCTSKAG"/>
<reference evidence="3 4" key="1">
    <citation type="submission" date="2020-04" db="EMBL/GenBank/DDBJ databases">
        <title>Plant Genome Project.</title>
        <authorList>
            <person name="Zhang R.-G."/>
        </authorList>
    </citation>
    <scope>NUCLEOTIDE SEQUENCE [LARGE SCALE GENOMIC DNA]</scope>
    <source>
        <strain evidence="3">YNK0</strain>
        <tissue evidence="3">Leaf</tissue>
    </source>
</reference>
<feature type="region of interest" description="Disordered" evidence="1">
    <location>
        <begin position="256"/>
        <end position="333"/>
    </location>
</feature>
<feature type="region of interest" description="Disordered" evidence="1">
    <location>
        <begin position="376"/>
        <end position="410"/>
    </location>
</feature>
<dbReference type="PANTHER" id="PTHR46286:SF2">
    <property type="entry name" value="VIN3-LIKE PROTEIN 2"/>
    <property type="match status" value="1"/>
</dbReference>
<dbReference type="Proteomes" id="UP000655225">
    <property type="component" value="Unassembled WGS sequence"/>
</dbReference>
<dbReference type="Pfam" id="PF23380">
    <property type="entry name" value="VIN3_C"/>
    <property type="match status" value="1"/>
</dbReference>
<proteinExistence type="predicted"/>
<comment type="caution">
    <text evidence="3">The sequence shown here is derived from an EMBL/GenBank/DDBJ whole genome shotgun (WGS) entry which is preliminary data.</text>
</comment>
<evidence type="ECO:0000313" key="3">
    <source>
        <dbReference type="EMBL" id="KAF8407333.1"/>
    </source>
</evidence>
<protein>
    <recommendedName>
        <fullName evidence="2">Fibronectin type-III domain-containing protein</fullName>
    </recommendedName>
</protein>